<feature type="binding site" evidence="27">
    <location>
        <position position="433"/>
    </location>
    <ligand>
        <name>Zn(2+)</name>
        <dbReference type="ChEBI" id="CHEBI:29105"/>
        <note>catalytic</note>
    </ligand>
</feature>
<evidence type="ECO:0000256" key="27">
    <source>
        <dbReference type="PIRSR" id="PIRSR634016-3"/>
    </source>
</evidence>
<dbReference type="GO" id="GO:0008270">
    <property type="term" value="F:zinc ion binding"/>
    <property type="evidence" value="ECO:0007669"/>
    <property type="project" value="InterPro"/>
</dbReference>
<evidence type="ECO:0000259" key="32">
    <source>
        <dbReference type="Pfam" id="PF17900"/>
    </source>
</evidence>
<dbReference type="InterPro" id="IPR042263">
    <property type="entry name" value="DPH1/DPH2_1"/>
</dbReference>
<keyword evidence="14" id="KW-0378">Hydrolase</keyword>
<comment type="subcellular location">
    <subcellularLocation>
        <location evidence="2">Cell membrane</location>
    </subcellularLocation>
</comment>
<evidence type="ECO:0000256" key="23">
    <source>
        <dbReference type="ARBA" id="ARBA00032574"/>
    </source>
</evidence>
<keyword evidence="29" id="KW-0812">Transmembrane</keyword>
<dbReference type="FunFam" id="1.10.390.10:FF:000006">
    <property type="entry name" value="Puromycin-sensitive aminopeptidase"/>
    <property type="match status" value="1"/>
</dbReference>
<feature type="domain" description="Peptidase M1 membrane alanine aminopeptidase" evidence="30">
    <location>
        <begin position="357"/>
        <end position="576"/>
    </location>
</feature>
<comment type="similarity">
    <text evidence="4">Belongs to the peptidase M1 family.</text>
</comment>
<dbReference type="GO" id="GO:0017183">
    <property type="term" value="P:protein histidyl modification to diphthamide"/>
    <property type="evidence" value="ECO:0007669"/>
    <property type="project" value="UniProtKB-UniPathway"/>
</dbReference>
<evidence type="ECO:0000313" key="33">
    <source>
        <dbReference type="EMBL" id="CAF0759883.1"/>
    </source>
</evidence>
<evidence type="ECO:0000256" key="14">
    <source>
        <dbReference type="ARBA" id="ARBA00022801"/>
    </source>
</evidence>
<name>A0A813Q0P4_9BILA</name>
<dbReference type="GO" id="GO:0043171">
    <property type="term" value="P:peptide catabolic process"/>
    <property type="evidence" value="ECO:0007669"/>
    <property type="project" value="TreeGrafter"/>
</dbReference>
<dbReference type="InterPro" id="IPR016435">
    <property type="entry name" value="DPH1/DPH2"/>
</dbReference>
<proteinExistence type="inferred from homology"/>
<dbReference type="OrthoDB" id="1649088at2759"/>
<evidence type="ECO:0000256" key="6">
    <source>
        <dbReference type="ARBA" id="ARBA00012221"/>
    </source>
</evidence>
<evidence type="ECO:0000256" key="10">
    <source>
        <dbReference type="ARBA" id="ARBA00022670"/>
    </source>
</evidence>
<keyword evidence="21" id="KW-0325">Glycoprotein</keyword>
<evidence type="ECO:0000256" key="11">
    <source>
        <dbReference type="ARBA" id="ARBA00022679"/>
    </source>
</evidence>
<comment type="caution">
    <text evidence="33">The sequence shown here is derived from an EMBL/GenBank/DDBJ whole genome shotgun (WGS) entry which is preliminary data.</text>
</comment>
<comment type="cofactor">
    <cofactor evidence="1">
        <name>[4Fe-4S] cluster</name>
        <dbReference type="ChEBI" id="CHEBI:49883"/>
    </cofactor>
</comment>
<dbReference type="GO" id="GO:0005886">
    <property type="term" value="C:plasma membrane"/>
    <property type="evidence" value="ECO:0007669"/>
    <property type="project" value="UniProtKB-SubCell"/>
</dbReference>
<feature type="active site" description="Proton acceptor" evidence="26">
    <location>
        <position position="430"/>
    </location>
</feature>
<dbReference type="Proteomes" id="UP000663879">
    <property type="component" value="Unassembled WGS sequence"/>
</dbReference>
<gene>
    <name evidence="33" type="ORF">OXX778_LOCUS4372</name>
</gene>
<dbReference type="Gene3D" id="3.40.50.11840">
    <property type="entry name" value="Diphthamide synthesis DPH1/DPH2 domain 1"/>
    <property type="match status" value="1"/>
</dbReference>
<keyword evidence="18" id="KW-0482">Metalloprotease</keyword>
<dbReference type="NCBIfam" id="TIGR00322">
    <property type="entry name" value="diphth2_R"/>
    <property type="match status" value="1"/>
</dbReference>
<dbReference type="Gene3D" id="3.40.50.11860">
    <property type="entry name" value="Diphthamide synthesis DPH1/DPH2 domain 3"/>
    <property type="match status" value="1"/>
</dbReference>
<dbReference type="Pfam" id="PF17900">
    <property type="entry name" value="Peptidase_M1_N"/>
    <property type="match status" value="1"/>
</dbReference>
<dbReference type="GO" id="GO:0005615">
    <property type="term" value="C:extracellular space"/>
    <property type="evidence" value="ECO:0007669"/>
    <property type="project" value="TreeGrafter"/>
</dbReference>
<dbReference type="InterPro" id="IPR050344">
    <property type="entry name" value="Peptidase_M1_aminopeptidases"/>
</dbReference>
<keyword evidence="19 29" id="KW-0472">Membrane</keyword>
<dbReference type="FunFam" id="3.40.50.11850:FF:000001">
    <property type="entry name" value="2-(3-amino-3-carboxypropyl)histidine synthase subunit 1"/>
    <property type="match status" value="1"/>
</dbReference>
<keyword evidence="10" id="KW-0645">Protease</keyword>
<keyword evidence="13 27" id="KW-0479">Metal-binding</keyword>
<keyword evidence="20" id="KW-1015">Disulfide bond</keyword>
<dbReference type="FunFam" id="1.25.50.20:FF:000001">
    <property type="entry name" value="Aminopeptidase"/>
    <property type="match status" value="1"/>
</dbReference>
<dbReference type="InterPro" id="IPR024571">
    <property type="entry name" value="ERAP1-like_C_dom"/>
</dbReference>
<evidence type="ECO:0000313" key="34">
    <source>
        <dbReference type="Proteomes" id="UP000663879"/>
    </source>
</evidence>
<dbReference type="Gene3D" id="2.60.40.1730">
    <property type="entry name" value="tricorn interacting facor f3 domain"/>
    <property type="match status" value="1"/>
</dbReference>
<evidence type="ECO:0000256" key="19">
    <source>
        <dbReference type="ARBA" id="ARBA00023136"/>
    </source>
</evidence>
<dbReference type="Pfam" id="PF11838">
    <property type="entry name" value="ERAP1_C"/>
    <property type="match status" value="1"/>
</dbReference>
<dbReference type="EMBL" id="CAJNOC010000424">
    <property type="protein sequence ID" value="CAF0759883.1"/>
    <property type="molecule type" value="Genomic_DNA"/>
</dbReference>
<evidence type="ECO:0000256" key="17">
    <source>
        <dbReference type="ARBA" id="ARBA00023014"/>
    </source>
</evidence>
<comment type="pathway">
    <text evidence="3">Protein modification; peptidyl-diphthamide biosynthesis.</text>
</comment>
<feature type="non-terminal residue" evidence="33">
    <location>
        <position position="1"/>
    </location>
</feature>
<dbReference type="InterPro" id="IPR014782">
    <property type="entry name" value="Peptidase_M1_dom"/>
</dbReference>
<dbReference type="Gene3D" id="2.60.40.1910">
    <property type="match status" value="1"/>
</dbReference>
<dbReference type="GO" id="GO:0070006">
    <property type="term" value="F:metalloaminopeptidase activity"/>
    <property type="evidence" value="ECO:0007669"/>
    <property type="project" value="TreeGrafter"/>
</dbReference>
<evidence type="ECO:0000256" key="5">
    <source>
        <dbReference type="ARBA" id="ARBA00010173"/>
    </source>
</evidence>
<dbReference type="GO" id="GO:0006508">
    <property type="term" value="P:proteolysis"/>
    <property type="evidence" value="ECO:0007669"/>
    <property type="project" value="UniProtKB-KW"/>
</dbReference>
<dbReference type="CDD" id="cd09601">
    <property type="entry name" value="M1_APN-Q_like"/>
    <property type="match status" value="1"/>
</dbReference>
<dbReference type="PRINTS" id="PR00756">
    <property type="entry name" value="ALADIPTASE"/>
</dbReference>
<feature type="site" description="Transition state stabilizer" evidence="28">
    <location>
        <position position="515"/>
    </location>
</feature>
<dbReference type="Gene3D" id="1.10.390.10">
    <property type="entry name" value="Neutral Protease Domain 2"/>
    <property type="match status" value="1"/>
</dbReference>
<keyword evidence="9" id="KW-1003">Cell membrane</keyword>
<protein>
    <recommendedName>
        <fullName evidence="7">2-(3-amino-3-carboxypropyl)histidine synthase subunit 1</fullName>
        <ecNumber evidence="6">2.5.1.108</ecNumber>
    </recommendedName>
    <alternativeName>
        <fullName evidence="23">Diphthamide biosynthesis protein 1</fullName>
    </alternativeName>
    <alternativeName>
        <fullName evidence="24">Diphtheria toxin resistance protein 1</fullName>
    </alternativeName>
    <alternativeName>
        <fullName evidence="22">S-adenosyl-L-methionine:L-histidine 3-amino-3-carboxypropyltransferase 1</fullName>
    </alternativeName>
</protein>
<feature type="binding site" evidence="27">
    <location>
        <position position="452"/>
    </location>
    <ligand>
        <name>Zn(2+)</name>
        <dbReference type="ChEBI" id="CHEBI:29105"/>
        <note>catalytic</note>
    </ligand>
</feature>
<feature type="domain" description="ERAP1-like C-terminal" evidence="31">
    <location>
        <begin position="656"/>
        <end position="971"/>
    </location>
</feature>
<evidence type="ECO:0000256" key="29">
    <source>
        <dbReference type="SAM" id="Phobius"/>
    </source>
</evidence>
<reference evidence="33" key="1">
    <citation type="submission" date="2021-02" db="EMBL/GenBank/DDBJ databases">
        <authorList>
            <person name="Nowell W R."/>
        </authorList>
    </citation>
    <scope>NUCLEOTIDE SEQUENCE</scope>
    <source>
        <strain evidence="33">Ploen Becks lab</strain>
    </source>
</reference>
<evidence type="ECO:0000256" key="15">
    <source>
        <dbReference type="ARBA" id="ARBA00022833"/>
    </source>
</evidence>
<keyword evidence="34" id="KW-1185">Reference proteome</keyword>
<evidence type="ECO:0000256" key="13">
    <source>
        <dbReference type="ARBA" id="ARBA00022723"/>
    </source>
</evidence>
<dbReference type="GO" id="GO:0042277">
    <property type="term" value="F:peptide binding"/>
    <property type="evidence" value="ECO:0007669"/>
    <property type="project" value="TreeGrafter"/>
</dbReference>
<comment type="cofactor">
    <cofactor evidence="27">
        <name>Zn(2+)</name>
        <dbReference type="ChEBI" id="CHEBI:29105"/>
    </cofactor>
    <text evidence="27">Binds 1 zinc ion per subunit.</text>
</comment>
<sequence length="1381" mass="161519">MSNNLDTSIRVKLISDNAMNKNHAETSPTNVKIIEVNKFKTNRWILALTSLCIILAISLIFCFIKYKLCCVNSPKQNLKLTNCSSLNVGLMTTSYSRKSLQTEENLDHEYLEPNWNNSRLPTNLKPYLYEINLRINVYERIFNGTTSIKFKCSSPITFIVIHSDSNLKYTNSMPKIYELNNQDQQMNHSLKIKEINYNSFFSYFVIRLDVGQRFQKNKNYIIIFENYMSNITNNLKGIYYSTYTAKNVTKTIIVSQLQPLEARKVFPSFDEPSLKSQFLIRIEHHTEFTALSNMEEINRIRLDESSWSRTIFNITPIMSTYLLAFTVSDFKPISTMGPNNLTIRVWAREDYANNTQFALDIIPRAYEYFEDYFRIKEVVRKTDHFAAPDFNAGAMENWGLVIYRESALLFDYEKSLLEDEYFVVLVICHEVSHSWFGNMATFKWWDNVWLNEAFANTLMYLAMDHIKPDFNVLETLVVHDIFNVMEKDSVETSHPVSTHVDDPTQVQQYFDEISYEKGFSVLRMLRGFIGDELFKQSLRNHINKYMFSNCDMNELWQVITETVDYKYNISEIMTNWITQEGYPIIHVDRSVNVDRQTVTFHLRQEYFLLSRVKNKKNFKWVIPFTYKFNSDPLGKHIVWLNLTDNKIEVPLSQSDWIFGNLDFMGYFRVNYDNYNWKQIIKQLKTDHSFFTATERAALIFDSFTLARVGLIDYSLALDLSSYLTKEKEFVPWKSFFKSISYLDNMLSTSSCYGLFQQYCTRQINEIYEHLGWEDKGTFMERLLRNNVIKYASYFEIEDAINKAKIKFDLYLNKTKKPEKHIVEAVYCVGIKYGTNKNWLTLFNRTFESIPAEQNIILQTLACNRDTWVLKMLLELTLDEHQTIIRKSDIRRIYTYYTLTPVSRSVYFEFVTKNWKELSRVNSNDAFIMSSLIESLAVGLNDQESLDKIMNLLMQGAGSATNSAEYAIDQIKTNIKWRIVLNQIPDEILNDPKLKEAMSVLPKNYNFEIPKTIWKIKSNKSKRVALQMPEGLLLYACTIADIIQDFTQAETLIMGDVTYGACCIDDYSARALDCDLIIHYGHSCLVPIDITNGIQVLYIFVDIQIDLNHLIETIKFNFTNDKRLALVSTIQFASSVHAATRVLQDNQYKVKLPQCKPLSPGEILGCTSPKLTETDVLIYVGDGRFHLESIMIANETIDAYRYDPYSKVFSREYYDFEKMKSNRQNQIEKSLTTKKIIKNEQVSREISQNSLNYGLILSTLGRQGSPKILENLITKLKEMNKNYFIVLLSEIFPHKLKLFQDQIDTWVQIACPRLSIDWGEFFDRPLLTPYEAMVSLKQVKWQPEYPMDFYSNDSLGNWTVNNSFNKTKPIMRNKVKIEYEAQ</sequence>
<feature type="binding site" evidence="27">
    <location>
        <position position="429"/>
    </location>
    <ligand>
        <name>Zn(2+)</name>
        <dbReference type="ChEBI" id="CHEBI:29105"/>
        <note>catalytic</note>
    </ligand>
</feature>
<evidence type="ECO:0000256" key="1">
    <source>
        <dbReference type="ARBA" id="ARBA00001966"/>
    </source>
</evidence>
<dbReference type="SFLD" id="SFLDS00032">
    <property type="entry name" value="Radical_SAM_3-amino-3-carboxyp"/>
    <property type="match status" value="1"/>
</dbReference>
<accession>A0A813Q0P4</accession>
<keyword evidence="12" id="KW-0949">S-adenosyl-L-methionine</keyword>
<dbReference type="InterPro" id="IPR042097">
    <property type="entry name" value="Aminopeptidase_N-like_N_sf"/>
</dbReference>
<keyword evidence="17" id="KW-0411">Iron-sulfur</keyword>
<feature type="transmembrane region" description="Helical" evidence="29">
    <location>
        <begin position="44"/>
        <end position="66"/>
    </location>
</feature>
<dbReference type="InterPro" id="IPR027268">
    <property type="entry name" value="Peptidase_M4/M1_CTD_sf"/>
</dbReference>
<evidence type="ECO:0000256" key="25">
    <source>
        <dbReference type="ARBA" id="ARBA00048403"/>
    </source>
</evidence>
<keyword evidence="29" id="KW-1133">Transmembrane helix</keyword>
<dbReference type="InterPro" id="IPR001930">
    <property type="entry name" value="Peptidase_M1"/>
</dbReference>
<evidence type="ECO:0000256" key="20">
    <source>
        <dbReference type="ARBA" id="ARBA00023157"/>
    </source>
</evidence>
<dbReference type="Pfam" id="PF01866">
    <property type="entry name" value="Diphthamide_syn"/>
    <property type="match status" value="1"/>
</dbReference>
<evidence type="ECO:0000256" key="28">
    <source>
        <dbReference type="PIRSR" id="PIRSR634016-4"/>
    </source>
</evidence>
<evidence type="ECO:0000256" key="21">
    <source>
        <dbReference type="ARBA" id="ARBA00023180"/>
    </source>
</evidence>
<organism evidence="33 34">
    <name type="scientific">Brachionus calyciflorus</name>
    <dbReference type="NCBI Taxonomy" id="104777"/>
    <lineage>
        <taxon>Eukaryota</taxon>
        <taxon>Metazoa</taxon>
        <taxon>Spiralia</taxon>
        <taxon>Gnathifera</taxon>
        <taxon>Rotifera</taxon>
        <taxon>Eurotatoria</taxon>
        <taxon>Monogononta</taxon>
        <taxon>Pseudotrocha</taxon>
        <taxon>Ploima</taxon>
        <taxon>Brachionidae</taxon>
        <taxon>Brachionus</taxon>
    </lineage>
</organism>
<comment type="similarity">
    <text evidence="5">Belongs to the DPH1/DPH2 family. DPH1 subfamily.</text>
</comment>
<dbReference type="Gene3D" id="3.40.50.11850">
    <property type="entry name" value="Diphthamide synthesis DPH1/DPH2 domain 2"/>
    <property type="match status" value="1"/>
</dbReference>
<evidence type="ECO:0000256" key="3">
    <source>
        <dbReference type="ARBA" id="ARBA00005156"/>
    </source>
</evidence>
<keyword evidence="15 27" id="KW-0862">Zinc</keyword>
<dbReference type="SUPFAM" id="SSF63737">
    <property type="entry name" value="Leukotriene A4 hydrolase N-terminal domain"/>
    <property type="match status" value="1"/>
</dbReference>
<dbReference type="UniPathway" id="UPA00559"/>
<dbReference type="GO" id="GO:0051536">
    <property type="term" value="F:iron-sulfur cluster binding"/>
    <property type="evidence" value="ECO:0007669"/>
    <property type="project" value="UniProtKB-KW"/>
</dbReference>
<comment type="catalytic activity">
    <reaction evidence="25">
        <text>L-histidyl-[translation elongation factor 2] + S-adenosyl-L-methionine = 2-[(3S)-amino-3-carboxypropyl]-L-histidyl-[translation elongation factor 2] + S-methyl-5'-thioadenosine + H(+)</text>
        <dbReference type="Rhea" id="RHEA:36783"/>
        <dbReference type="Rhea" id="RHEA-COMP:9748"/>
        <dbReference type="Rhea" id="RHEA-COMP:9749"/>
        <dbReference type="ChEBI" id="CHEBI:15378"/>
        <dbReference type="ChEBI" id="CHEBI:17509"/>
        <dbReference type="ChEBI" id="CHEBI:29979"/>
        <dbReference type="ChEBI" id="CHEBI:59789"/>
        <dbReference type="ChEBI" id="CHEBI:73995"/>
        <dbReference type="EC" id="2.5.1.108"/>
    </reaction>
</comment>
<keyword evidence="8" id="KW-0031">Aminopeptidase</keyword>
<evidence type="ECO:0000256" key="24">
    <source>
        <dbReference type="ARBA" id="ARBA00032789"/>
    </source>
</evidence>
<dbReference type="InterPro" id="IPR042265">
    <property type="entry name" value="DPH1/DPH2_3"/>
</dbReference>
<dbReference type="InterPro" id="IPR034016">
    <property type="entry name" value="M1_APN-typ"/>
</dbReference>
<evidence type="ECO:0000259" key="31">
    <source>
        <dbReference type="Pfam" id="PF11838"/>
    </source>
</evidence>
<evidence type="ECO:0000256" key="26">
    <source>
        <dbReference type="PIRSR" id="PIRSR634016-1"/>
    </source>
</evidence>
<keyword evidence="16" id="KW-0408">Iron</keyword>
<evidence type="ECO:0000256" key="8">
    <source>
        <dbReference type="ARBA" id="ARBA00022438"/>
    </source>
</evidence>
<dbReference type="SUPFAM" id="SSF55486">
    <property type="entry name" value="Metalloproteases ('zincins'), catalytic domain"/>
    <property type="match status" value="1"/>
</dbReference>
<dbReference type="PANTHER" id="PTHR11533:SF294">
    <property type="entry name" value="THYROTROPIN-RELEASING HORMONE-DEGRADING ECTOENZYME"/>
    <property type="match status" value="1"/>
</dbReference>
<dbReference type="PANTHER" id="PTHR11533">
    <property type="entry name" value="PROTEASE M1 ZINC METALLOPROTEASE"/>
    <property type="match status" value="1"/>
</dbReference>
<dbReference type="GO" id="GO:0090560">
    <property type="term" value="F:2-(3-amino-3-carboxypropyl)histidine synthase activity"/>
    <property type="evidence" value="ECO:0007669"/>
    <property type="project" value="UniProtKB-EC"/>
</dbReference>
<dbReference type="InterPro" id="IPR042264">
    <property type="entry name" value="DPH1/DPH2_2"/>
</dbReference>
<dbReference type="InterPro" id="IPR045357">
    <property type="entry name" value="Aminopeptidase_N-like_N"/>
</dbReference>
<evidence type="ECO:0000256" key="22">
    <source>
        <dbReference type="ARBA" id="ARBA00031690"/>
    </source>
</evidence>
<dbReference type="Pfam" id="PF01433">
    <property type="entry name" value="Peptidase_M1"/>
    <property type="match status" value="1"/>
</dbReference>
<evidence type="ECO:0000259" key="30">
    <source>
        <dbReference type="Pfam" id="PF01433"/>
    </source>
</evidence>
<evidence type="ECO:0000256" key="12">
    <source>
        <dbReference type="ARBA" id="ARBA00022691"/>
    </source>
</evidence>
<evidence type="ECO:0000256" key="18">
    <source>
        <dbReference type="ARBA" id="ARBA00023049"/>
    </source>
</evidence>
<feature type="domain" description="Aminopeptidase N-like N-terminal" evidence="32">
    <location>
        <begin position="126"/>
        <end position="322"/>
    </location>
</feature>
<evidence type="ECO:0000256" key="16">
    <source>
        <dbReference type="ARBA" id="ARBA00023004"/>
    </source>
</evidence>
<keyword evidence="11" id="KW-0808">Transferase</keyword>
<dbReference type="EC" id="2.5.1.108" evidence="6"/>
<evidence type="ECO:0000256" key="7">
    <source>
        <dbReference type="ARBA" id="ARBA00021915"/>
    </source>
</evidence>
<dbReference type="FunFam" id="3.40.50.11860:FF:000002">
    <property type="entry name" value="2-(3-amino-3-carboxypropyl)histidine synthase subunit 1"/>
    <property type="match status" value="1"/>
</dbReference>
<dbReference type="Gene3D" id="1.25.50.20">
    <property type="match status" value="1"/>
</dbReference>
<evidence type="ECO:0000256" key="4">
    <source>
        <dbReference type="ARBA" id="ARBA00010136"/>
    </source>
</evidence>
<evidence type="ECO:0000256" key="2">
    <source>
        <dbReference type="ARBA" id="ARBA00004236"/>
    </source>
</evidence>
<dbReference type="FunFam" id="3.40.50.11840:FF:000001">
    <property type="entry name" value="2-(3-amino-3-carboxypropyl)histidine synthase subunit 1"/>
    <property type="match status" value="1"/>
</dbReference>
<dbReference type="GO" id="GO:0005737">
    <property type="term" value="C:cytoplasm"/>
    <property type="evidence" value="ECO:0007669"/>
    <property type="project" value="TreeGrafter"/>
</dbReference>
<evidence type="ECO:0000256" key="9">
    <source>
        <dbReference type="ARBA" id="ARBA00022475"/>
    </source>
</evidence>